<accession>A0A0A1F6W4</accession>
<protein>
    <submittedName>
        <fullName evidence="1">Uncharacterized protein</fullName>
    </submittedName>
</protein>
<dbReference type="Proteomes" id="UP000030302">
    <property type="component" value="Chromosome"/>
</dbReference>
<dbReference type="HOGENOM" id="CLU_3042289_0_0_4"/>
<dbReference type="RefSeq" id="WP_156117393.1">
    <property type="nucleotide sequence ID" value="NZ_CP009962.1"/>
</dbReference>
<reference evidence="2" key="1">
    <citation type="journal article" date="2014" name="Soil Biol. Biochem.">
        <title>Structure and function of bacterial communities in ageing soils: Insights from the Mendocino ecological staircase.</title>
        <authorList>
            <person name="Uroz S."/>
            <person name="Tech J.J."/>
            <person name="Sawaya N.A."/>
            <person name="Frey-Klett P."/>
            <person name="Leveau J.H.J."/>
        </authorList>
    </citation>
    <scope>NUCLEOTIDE SEQUENCE [LARGE SCALE GENOMIC DNA]</scope>
    <source>
        <strain evidence="2">Cal35</strain>
    </source>
</reference>
<dbReference type="STRING" id="279058.LT85_0264"/>
<proteinExistence type="predicted"/>
<sequence length="54" mass="6179">MKICRKFTRKPIFSGSGQRRLELSLVILATVMPEKPLSEEMTEIAKGKIEVPKY</sequence>
<keyword evidence="2" id="KW-1185">Reference proteome</keyword>
<evidence type="ECO:0000313" key="1">
    <source>
        <dbReference type="EMBL" id="AIY39424.1"/>
    </source>
</evidence>
<evidence type="ECO:0000313" key="2">
    <source>
        <dbReference type="Proteomes" id="UP000030302"/>
    </source>
</evidence>
<organism evidence="1 2">
    <name type="scientific">Collimonas arenae</name>
    <dbReference type="NCBI Taxonomy" id="279058"/>
    <lineage>
        <taxon>Bacteria</taxon>
        <taxon>Pseudomonadati</taxon>
        <taxon>Pseudomonadota</taxon>
        <taxon>Betaproteobacteria</taxon>
        <taxon>Burkholderiales</taxon>
        <taxon>Oxalobacteraceae</taxon>
        <taxon>Collimonas</taxon>
    </lineage>
</organism>
<dbReference type="KEGG" id="care:LT85_0264"/>
<dbReference type="AlphaFoldDB" id="A0A0A1F6W4"/>
<gene>
    <name evidence="1" type="ORF">LT85_0264</name>
</gene>
<dbReference type="EMBL" id="CP009962">
    <property type="protein sequence ID" value="AIY39424.1"/>
    <property type="molecule type" value="Genomic_DNA"/>
</dbReference>
<name>A0A0A1F6W4_9BURK</name>